<evidence type="ECO:0000256" key="2">
    <source>
        <dbReference type="ARBA" id="ARBA00022603"/>
    </source>
</evidence>
<dbReference type="RefSeq" id="WP_244853285.1">
    <property type="nucleotide sequence ID" value="NZ_BORP01000001.1"/>
</dbReference>
<evidence type="ECO:0000256" key="1">
    <source>
        <dbReference type="ARBA" id="ARBA00005189"/>
    </source>
</evidence>
<comment type="pathway">
    <text evidence="1">Lipid metabolism.</text>
</comment>
<keyword evidence="3" id="KW-0808">Transferase</keyword>
<evidence type="ECO:0000259" key="5">
    <source>
        <dbReference type="Pfam" id="PF08241"/>
    </source>
</evidence>
<gene>
    <name evidence="6" type="ORF">J43TS3_03650</name>
</gene>
<evidence type="ECO:0000256" key="3">
    <source>
        <dbReference type="ARBA" id="ARBA00022679"/>
    </source>
</evidence>
<dbReference type="Pfam" id="PF08241">
    <property type="entry name" value="Methyltransf_11"/>
    <property type="match status" value="1"/>
</dbReference>
<dbReference type="AlphaFoldDB" id="A0A919X663"/>
<keyword evidence="7" id="KW-1185">Reference proteome</keyword>
<dbReference type="PANTHER" id="PTHR44307">
    <property type="entry name" value="PHOSPHOETHANOLAMINE METHYLTRANSFERASE"/>
    <property type="match status" value="1"/>
</dbReference>
<dbReference type="Gene3D" id="3.40.50.150">
    <property type="entry name" value="Vaccinia Virus protein VP39"/>
    <property type="match status" value="1"/>
</dbReference>
<protein>
    <submittedName>
        <fullName evidence="6">Methyltransferase</fullName>
    </submittedName>
</protein>
<dbReference type="InterPro" id="IPR013216">
    <property type="entry name" value="Methyltransf_11"/>
</dbReference>
<comment type="caution">
    <text evidence="6">The sequence shown here is derived from an EMBL/GenBank/DDBJ whole genome shotgun (WGS) entry which is preliminary data.</text>
</comment>
<reference evidence="6" key="1">
    <citation type="submission" date="2021-03" db="EMBL/GenBank/DDBJ databases">
        <title>Antimicrobial resistance genes in bacteria isolated from Japanese honey, and their potential for conferring macrolide and lincosamide resistance in the American foulbrood pathogen Paenibacillus larvae.</title>
        <authorList>
            <person name="Okamoto M."/>
            <person name="Kumagai M."/>
            <person name="Kanamori H."/>
            <person name="Takamatsu D."/>
        </authorList>
    </citation>
    <scope>NUCLEOTIDE SEQUENCE</scope>
    <source>
        <strain evidence="6">J43TS3</strain>
    </source>
</reference>
<evidence type="ECO:0000313" key="7">
    <source>
        <dbReference type="Proteomes" id="UP000676917"/>
    </source>
</evidence>
<name>A0A919X663_9BACI</name>
<dbReference type="Proteomes" id="UP000676917">
    <property type="component" value="Unassembled WGS sequence"/>
</dbReference>
<dbReference type="GO" id="GO:0008168">
    <property type="term" value="F:methyltransferase activity"/>
    <property type="evidence" value="ECO:0007669"/>
    <property type="project" value="UniProtKB-KW"/>
</dbReference>
<keyword evidence="2 6" id="KW-0489">Methyltransferase</keyword>
<feature type="domain" description="Methyltransferase type 11" evidence="5">
    <location>
        <begin position="41"/>
        <end position="135"/>
    </location>
</feature>
<sequence length="236" mass="26695">MKYSYLDALAILGVGGAHPGGLELTKKIFSTMDIKNDTTILDSGCGTGQTSAFLAQKYGCKITSIDNNELMIEKAKKRFEVLNLPVQVMVANTESLPFANQSFTIVLSESVIAFTDLAKTLREFKRVLKPSGSLIAVEMVLERPLLAEEIEKVKHFYQLSRILTIEEWLEEFKQAGFQHVTIEKDYPSSTIPSPENTPDFTLSDGIEEDVFMVMEYHKQMHLKFQSYLGYRIFRCS</sequence>
<dbReference type="InterPro" id="IPR029063">
    <property type="entry name" value="SAM-dependent_MTases_sf"/>
</dbReference>
<dbReference type="PANTHER" id="PTHR44307:SF2">
    <property type="entry name" value="PHOSPHOETHANOLAMINE METHYLTRANSFERASE ISOFORM X1"/>
    <property type="match status" value="1"/>
</dbReference>
<evidence type="ECO:0000256" key="4">
    <source>
        <dbReference type="ARBA" id="ARBA00025707"/>
    </source>
</evidence>
<organism evidence="6 7">
    <name type="scientific">Ornithinibacillus bavariensis</name>
    <dbReference type="NCBI Taxonomy" id="545502"/>
    <lineage>
        <taxon>Bacteria</taxon>
        <taxon>Bacillati</taxon>
        <taxon>Bacillota</taxon>
        <taxon>Bacilli</taxon>
        <taxon>Bacillales</taxon>
        <taxon>Bacillaceae</taxon>
        <taxon>Ornithinibacillus</taxon>
    </lineage>
</organism>
<dbReference type="CDD" id="cd02440">
    <property type="entry name" value="AdoMet_MTases"/>
    <property type="match status" value="1"/>
</dbReference>
<dbReference type="EMBL" id="BORP01000001">
    <property type="protein sequence ID" value="GIO25754.1"/>
    <property type="molecule type" value="Genomic_DNA"/>
</dbReference>
<evidence type="ECO:0000313" key="6">
    <source>
        <dbReference type="EMBL" id="GIO25754.1"/>
    </source>
</evidence>
<dbReference type="SUPFAM" id="SSF53335">
    <property type="entry name" value="S-adenosyl-L-methionine-dependent methyltransferases"/>
    <property type="match status" value="1"/>
</dbReference>
<dbReference type="GO" id="GO:0032259">
    <property type="term" value="P:methylation"/>
    <property type="evidence" value="ECO:0007669"/>
    <property type="project" value="UniProtKB-KW"/>
</dbReference>
<proteinExistence type="predicted"/>
<accession>A0A919X663</accession>
<comment type="pathway">
    <text evidence="4">Phospholipid metabolism.</text>
</comment>